<keyword evidence="3" id="KW-1185">Reference proteome</keyword>
<evidence type="ECO:0000313" key="2">
    <source>
        <dbReference type="EMBL" id="GGB88487.1"/>
    </source>
</evidence>
<dbReference type="Gene3D" id="3.40.630.30">
    <property type="match status" value="1"/>
</dbReference>
<proteinExistence type="predicted"/>
<dbReference type="CDD" id="cd04301">
    <property type="entry name" value="NAT_SF"/>
    <property type="match status" value="1"/>
</dbReference>
<dbReference type="InterPro" id="IPR016181">
    <property type="entry name" value="Acyl_CoA_acyltransferase"/>
</dbReference>
<sequence>MQITQDQGGRQDQIAQFFKDTFTASEGANEGTLIHALACDLLATTPADDLRVFTADDTCTLCGCAIFTRLRFADDPRLVFLLSPMAVATEHQGKGVGQALLSHALNALRAEGVEVAVTYGDPNFYNRVGFAPVTTEMLPPPQLLKMPHGWIAQSLTDAALSPLAGPSTCAPALNHPEFW</sequence>
<gene>
    <name evidence="2" type="ORF">GCM10011363_01340</name>
</gene>
<dbReference type="EMBL" id="BMFC01000001">
    <property type="protein sequence ID" value="GGB88487.1"/>
    <property type="molecule type" value="Genomic_DNA"/>
</dbReference>
<evidence type="ECO:0000313" key="3">
    <source>
        <dbReference type="Proteomes" id="UP000645462"/>
    </source>
</evidence>
<reference evidence="3" key="1">
    <citation type="journal article" date="2019" name="Int. J. Syst. Evol. Microbiol.">
        <title>The Global Catalogue of Microorganisms (GCM) 10K type strain sequencing project: providing services to taxonomists for standard genome sequencing and annotation.</title>
        <authorList>
            <consortium name="The Broad Institute Genomics Platform"/>
            <consortium name="The Broad Institute Genome Sequencing Center for Infectious Disease"/>
            <person name="Wu L."/>
            <person name="Ma J."/>
        </authorList>
    </citation>
    <scope>NUCLEOTIDE SEQUENCE [LARGE SCALE GENOMIC DNA]</scope>
    <source>
        <strain evidence="3">CGMCC 1.12478</strain>
    </source>
</reference>
<comment type="caution">
    <text evidence="2">The sequence shown here is derived from an EMBL/GenBank/DDBJ whole genome shotgun (WGS) entry which is preliminary data.</text>
</comment>
<name>A0ABQ1K6T1_9RHOB</name>
<dbReference type="Pfam" id="PF13508">
    <property type="entry name" value="Acetyltransf_7"/>
    <property type="match status" value="1"/>
</dbReference>
<evidence type="ECO:0000259" key="1">
    <source>
        <dbReference type="PROSITE" id="PS51186"/>
    </source>
</evidence>
<dbReference type="PROSITE" id="PS51186">
    <property type="entry name" value="GNAT"/>
    <property type="match status" value="1"/>
</dbReference>
<accession>A0ABQ1K6T1</accession>
<dbReference type="Proteomes" id="UP000645462">
    <property type="component" value="Unassembled WGS sequence"/>
</dbReference>
<dbReference type="RefSeq" id="WP_188480021.1">
    <property type="nucleotide sequence ID" value="NZ_BMFC01000001.1"/>
</dbReference>
<dbReference type="InterPro" id="IPR000182">
    <property type="entry name" value="GNAT_dom"/>
</dbReference>
<feature type="domain" description="N-acetyltransferase" evidence="1">
    <location>
        <begin position="1"/>
        <end position="156"/>
    </location>
</feature>
<protein>
    <submittedName>
        <fullName evidence="2">N-acetyltransferase</fullName>
    </submittedName>
</protein>
<organism evidence="2 3">
    <name type="scientific">Marivita lacus</name>
    <dbReference type="NCBI Taxonomy" id="1323742"/>
    <lineage>
        <taxon>Bacteria</taxon>
        <taxon>Pseudomonadati</taxon>
        <taxon>Pseudomonadota</taxon>
        <taxon>Alphaproteobacteria</taxon>
        <taxon>Rhodobacterales</taxon>
        <taxon>Roseobacteraceae</taxon>
        <taxon>Marivita</taxon>
    </lineage>
</organism>
<dbReference type="SUPFAM" id="SSF55729">
    <property type="entry name" value="Acyl-CoA N-acyltransferases (Nat)"/>
    <property type="match status" value="1"/>
</dbReference>